<dbReference type="PANTHER" id="PTHR43537">
    <property type="entry name" value="TRANSCRIPTIONAL REGULATOR, GNTR FAMILY"/>
    <property type="match status" value="1"/>
</dbReference>
<sequence length="248" mass="27125">MTAPAAGEVQGQTLVVQVREALRGQMAKGAYRSGDRLPSEARLTQEFGVSRTVIREAIAALRADGLVEPRQGAGVFVLAPPAADALPFRNLDLARVSSLIEMLELRAAVEGDAAGYAARRRSPAQEEKIIEAFDELRRLSRAGKPTSEADFHFHLAIAEAANNPRFSEFLRLIGPTIIPRRLIAADDAPLPDEFLRILDAEHEAILTAIQGNDEDRARAAMRTHLRDSQTRYRGFLRGMRHGGNGSPD</sequence>
<evidence type="ECO:0000313" key="6">
    <source>
        <dbReference type="Proteomes" id="UP000253345"/>
    </source>
</evidence>
<dbReference type="SMART" id="SM00895">
    <property type="entry name" value="FCD"/>
    <property type="match status" value="1"/>
</dbReference>
<gene>
    <name evidence="5" type="ORF">DFP89_103108</name>
</gene>
<dbReference type="Pfam" id="PF07729">
    <property type="entry name" value="FCD"/>
    <property type="match status" value="1"/>
</dbReference>
<comment type="caution">
    <text evidence="5">The sequence shown here is derived from an EMBL/GenBank/DDBJ whole genome shotgun (WGS) entry which is preliminary data.</text>
</comment>
<keyword evidence="1" id="KW-0805">Transcription regulation</keyword>
<dbReference type="SUPFAM" id="SSF48008">
    <property type="entry name" value="GntR ligand-binding domain-like"/>
    <property type="match status" value="1"/>
</dbReference>
<dbReference type="PRINTS" id="PR00035">
    <property type="entry name" value="HTHGNTR"/>
</dbReference>
<evidence type="ECO:0000256" key="1">
    <source>
        <dbReference type="ARBA" id="ARBA00023015"/>
    </source>
</evidence>
<dbReference type="InterPro" id="IPR008920">
    <property type="entry name" value="TF_FadR/GntR_C"/>
</dbReference>
<dbReference type="GO" id="GO:0003700">
    <property type="term" value="F:DNA-binding transcription factor activity"/>
    <property type="evidence" value="ECO:0007669"/>
    <property type="project" value="InterPro"/>
</dbReference>
<dbReference type="PANTHER" id="PTHR43537:SF5">
    <property type="entry name" value="UXU OPERON TRANSCRIPTIONAL REGULATOR"/>
    <property type="match status" value="1"/>
</dbReference>
<dbReference type="AlphaFoldDB" id="A0A368Z9G2"/>
<dbReference type="InterPro" id="IPR000524">
    <property type="entry name" value="Tscrpt_reg_HTH_GntR"/>
</dbReference>
<keyword evidence="6" id="KW-1185">Reference proteome</keyword>
<evidence type="ECO:0000313" key="5">
    <source>
        <dbReference type="EMBL" id="RCW87104.1"/>
    </source>
</evidence>
<evidence type="ECO:0000259" key="4">
    <source>
        <dbReference type="PROSITE" id="PS50949"/>
    </source>
</evidence>
<dbReference type="OrthoDB" id="9028214at2"/>
<evidence type="ECO:0000256" key="3">
    <source>
        <dbReference type="ARBA" id="ARBA00023163"/>
    </source>
</evidence>
<dbReference type="EMBL" id="QPJL01000003">
    <property type="protein sequence ID" value="RCW87104.1"/>
    <property type="molecule type" value="Genomic_DNA"/>
</dbReference>
<reference evidence="5 6" key="1">
    <citation type="submission" date="2018-07" db="EMBL/GenBank/DDBJ databases">
        <title>Genomic Encyclopedia of Type Strains, Phase III (KMG-III): the genomes of soil and plant-associated and newly described type strains.</title>
        <authorList>
            <person name="Whitman W."/>
        </authorList>
    </citation>
    <scope>NUCLEOTIDE SEQUENCE [LARGE SCALE GENOMIC DNA]</scope>
    <source>
        <strain evidence="5 6">CECT 8525</strain>
    </source>
</reference>
<dbReference type="InterPro" id="IPR036390">
    <property type="entry name" value="WH_DNA-bd_sf"/>
</dbReference>
<dbReference type="Pfam" id="PF00392">
    <property type="entry name" value="GntR"/>
    <property type="match status" value="1"/>
</dbReference>
<evidence type="ECO:0000256" key="2">
    <source>
        <dbReference type="ARBA" id="ARBA00023125"/>
    </source>
</evidence>
<accession>A0A368Z9G2</accession>
<dbReference type="Gene3D" id="1.20.120.530">
    <property type="entry name" value="GntR ligand-binding domain-like"/>
    <property type="match status" value="1"/>
</dbReference>
<dbReference type="RefSeq" id="WP_114348187.1">
    <property type="nucleotide sequence ID" value="NZ_QPJL01000003.1"/>
</dbReference>
<keyword evidence="3" id="KW-0804">Transcription</keyword>
<dbReference type="InterPro" id="IPR011711">
    <property type="entry name" value="GntR_C"/>
</dbReference>
<dbReference type="InterPro" id="IPR036388">
    <property type="entry name" value="WH-like_DNA-bd_sf"/>
</dbReference>
<proteinExistence type="predicted"/>
<dbReference type="GO" id="GO:0003677">
    <property type="term" value="F:DNA binding"/>
    <property type="evidence" value="ECO:0007669"/>
    <property type="project" value="UniProtKB-KW"/>
</dbReference>
<dbReference type="Proteomes" id="UP000253345">
    <property type="component" value="Unassembled WGS sequence"/>
</dbReference>
<feature type="domain" description="HTH gntR-type" evidence="4">
    <location>
        <begin position="12"/>
        <end position="80"/>
    </location>
</feature>
<protein>
    <submittedName>
        <fullName evidence="5">GntR family transcriptional regulator</fullName>
    </submittedName>
</protein>
<keyword evidence="2" id="KW-0238">DNA-binding</keyword>
<dbReference type="SMART" id="SM00345">
    <property type="entry name" value="HTH_GNTR"/>
    <property type="match status" value="1"/>
</dbReference>
<dbReference type="SUPFAM" id="SSF46785">
    <property type="entry name" value="Winged helix' DNA-binding domain"/>
    <property type="match status" value="1"/>
</dbReference>
<dbReference type="PROSITE" id="PS50949">
    <property type="entry name" value="HTH_GNTR"/>
    <property type="match status" value="1"/>
</dbReference>
<name>A0A368Z9G2_9RHOB</name>
<organism evidence="5 6">
    <name type="scientific">Paracoccus lutimaris</name>
    <dbReference type="NCBI Taxonomy" id="1490030"/>
    <lineage>
        <taxon>Bacteria</taxon>
        <taxon>Pseudomonadati</taxon>
        <taxon>Pseudomonadota</taxon>
        <taxon>Alphaproteobacteria</taxon>
        <taxon>Rhodobacterales</taxon>
        <taxon>Paracoccaceae</taxon>
        <taxon>Paracoccus</taxon>
    </lineage>
</organism>
<dbReference type="CDD" id="cd07377">
    <property type="entry name" value="WHTH_GntR"/>
    <property type="match status" value="1"/>
</dbReference>
<dbReference type="Gene3D" id="1.10.10.10">
    <property type="entry name" value="Winged helix-like DNA-binding domain superfamily/Winged helix DNA-binding domain"/>
    <property type="match status" value="1"/>
</dbReference>